<feature type="compositionally biased region" description="Low complexity" evidence="2">
    <location>
        <begin position="349"/>
        <end position="358"/>
    </location>
</feature>
<feature type="compositionally biased region" description="Polar residues" evidence="2">
    <location>
        <begin position="52"/>
        <end position="64"/>
    </location>
</feature>
<evidence type="ECO:0000313" key="4">
    <source>
        <dbReference type="Proteomes" id="UP000700596"/>
    </source>
</evidence>
<sequence length="466" mass="52130">MAIRRLYTLPLLAGGNADAIFSDDLRVVPYNGGKWAQWELMGTVWVEELEPENSSKACDTNNQEEQGKSTEAGGCKKDPKTEAREFFLSLPKVDQLYFGSYLEDYAAEFDAEGKARLAWECFMRMNPLAEIPGLAWKYKNWEECMKGFDSIKSKPDAVEALECQEIIKLYVEFKEAKEELEFTEQELKEHVFEPMKILREWDRQKEALRLEREAKASFVVATVIEESPSTVLVFTHKDPILKVPAVLDEKLSPQELATRVTDEGLDDCCFEGHIHHRLSHLDMGETRTVLEVSAAKEAVEDPYQISSIKATMTAKRLKNANIFFSLFSPHRPSSSPVAGRKRGTDAESDSSLPSSPSSLKKHRSSSELQPSSTPTPKPPSTAPQTPSSLKRVHDGEKSPLEGRAAKRIDVGNGSYVLPPTPPPTPEEKALVVRPRRARKTCFLQIVATGSPRLGQMRSGSHLASRR</sequence>
<feature type="coiled-coil region" evidence="1">
    <location>
        <begin position="166"/>
        <end position="193"/>
    </location>
</feature>
<accession>A0A9P9IU04</accession>
<organism evidence="3 4">
    <name type="scientific">Dendryphion nanum</name>
    <dbReference type="NCBI Taxonomy" id="256645"/>
    <lineage>
        <taxon>Eukaryota</taxon>
        <taxon>Fungi</taxon>
        <taxon>Dikarya</taxon>
        <taxon>Ascomycota</taxon>
        <taxon>Pezizomycotina</taxon>
        <taxon>Dothideomycetes</taxon>
        <taxon>Pleosporomycetidae</taxon>
        <taxon>Pleosporales</taxon>
        <taxon>Torulaceae</taxon>
        <taxon>Dendryphion</taxon>
    </lineage>
</organism>
<evidence type="ECO:0000256" key="1">
    <source>
        <dbReference type="SAM" id="Coils"/>
    </source>
</evidence>
<protein>
    <submittedName>
        <fullName evidence="3">Uncharacterized protein</fullName>
    </submittedName>
</protein>
<keyword evidence="4" id="KW-1185">Reference proteome</keyword>
<feature type="compositionally biased region" description="Basic and acidic residues" evidence="2">
    <location>
        <begin position="391"/>
        <end position="409"/>
    </location>
</feature>
<dbReference type="AlphaFoldDB" id="A0A9P9IU04"/>
<feature type="region of interest" description="Disordered" evidence="2">
    <location>
        <begin position="331"/>
        <end position="432"/>
    </location>
</feature>
<gene>
    <name evidence="3" type="ORF">B0J11DRAFT_158092</name>
</gene>
<dbReference type="Proteomes" id="UP000700596">
    <property type="component" value="Unassembled WGS sequence"/>
</dbReference>
<keyword evidence="1" id="KW-0175">Coiled coil</keyword>
<proteinExistence type="predicted"/>
<name>A0A9P9IU04_9PLEO</name>
<comment type="caution">
    <text evidence="3">The sequence shown here is derived from an EMBL/GenBank/DDBJ whole genome shotgun (WGS) entry which is preliminary data.</text>
</comment>
<feature type="region of interest" description="Disordered" evidence="2">
    <location>
        <begin position="52"/>
        <end position="77"/>
    </location>
</feature>
<evidence type="ECO:0000313" key="3">
    <source>
        <dbReference type="EMBL" id="KAH7135378.1"/>
    </source>
</evidence>
<dbReference type="EMBL" id="JAGMWT010000002">
    <property type="protein sequence ID" value="KAH7135378.1"/>
    <property type="molecule type" value="Genomic_DNA"/>
</dbReference>
<reference evidence="3" key="1">
    <citation type="journal article" date="2021" name="Nat. Commun.">
        <title>Genetic determinants of endophytism in the Arabidopsis root mycobiome.</title>
        <authorList>
            <person name="Mesny F."/>
            <person name="Miyauchi S."/>
            <person name="Thiergart T."/>
            <person name="Pickel B."/>
            <person name="Atanasova L."/>
            <person name="Karlsson M."/>
            <person name="Huettel B."/>
            <person name="Barry K.W."/>
            <person name="Haridas S."/>
            <person name="Chen C."/>
            <person name="Bauer D."/>
            <person name="Andreopoulos W."/>
            <person name="Pangilinan J."/>
            <person name="LaButti K."/>
            <person name="Riley R."/>
            <person name="Lipzen A."/>
            <person name="Clum A."/>
            <person name="Drula E."/>
            <person name="Henrissat B."/>
            <person name="Kohler A."/>
            <person name="Grigoriev I.V."/>
            <person name="Martin F.M."/>
            <person name="Hacquard S."/>
        </authorList>
    </citation>
    <scope>NUCLEOTIDE SEQUENCE</scope>
    <source>
        <strain evidence="3">MPI-CAGE-CH-0243</strain>
    </source>
</reference>
<evidence type="ECO:0000256" key="2">
    <source>
        <dbReference type="SAM" id="MobiDB-lite"/>
    </source>
</evidence>